<dbReference type="InterPro" id="IPR032816">
    <property type="entry name" value="VTT_dom"/>
</dbReference>
<comment type="caution">
    <text evidence="9">The sequence shown here is derived from an EMBL/GenBank/DDBJ whole genome shotgun (WGS) entry which is preliminary data.</text>
</comment>
<comment type="subcellular location">
    <subcellularLocation>
        <location evidence="1">Cell membrane</location>
        <topology evidence="1">Multi-pass membrane protein</topology>
    </subcellularLocation>
</comment>
<keyword evidence="6 7" id="KW-0472">Membrane</keyword>
<protein>
    <submittedName>
        <fullName evidence="9">Alkaline phosphatase</fullName>
    </submittedName>
</protein>
<evidence type="ECO:0000313" key="9">
    <source>
        <dbReference type="EMBL" id="OPA77675.1"/>
    </source>
</evidence>
<accession>A0A1T2XCV9</accession>
<keyword evidence="4 7" id="KW-0812">Transmembrane</keyword>
<feature type="transmembrane region" description="Helical" evidence="7">
    <location>
        <begin position="56"/>
        <end position="80"/>
    </location>
</feature>
<evidence type="ECO:0000256" key="4">
    <source>
        <dbReference type="ARBA" id="ARBA00022692"/>
    </source>
</evidence>
<feature type="domain" description="VTT" evidence="8">
    <location>
        <begin position="38"/>
        <end position="163"/>
    </location>
</feature>
<dbReference type="PANTHER" id="PTHR42709:SF6">
    <property type="entry name" value="UNDECAPRENYL PHOSPHATE TRANSPORTER A"/>
    <property type="match status" value="1"/>
</dbReference>
<gene>
    <name evidence="9" type="ORF">BVG16_14625</name>
</gene>
<dbReference type="OrthoDB" id="9813426at2"/>
<evidence type="ECO:0000256" key="3">
    <source>
        <dbReference type="ARBA" id="ARBA00022475"/>
    </source>
</evidence>
<feature type="transmembrane region" description="Helical" evidence="7">
    <location>
        <begin position="12"/>
        <end position="36"/>
    </location>
</feature>
<keyword evidence="3" id="KW-1003">Cell membrane</keyword>
<evidence type="ECO:0000256" key="5">
    <source>
        <dbReference type="ARBA" id="ARBA00022989"/>
    </source>
</evidence>
<feature type="transmembrane region" description="Helical" evidence="7">
    <location>
        <begin position="176"/>
        <end position="197"/>
    </location>
</feature>
<dbReference type="PANTHER" id="PTHR42709">
    <property type="entry name" value="ALKALINE PHOSPHATASE LIKE PROTEIN"/>
    <property type="match status" value="1"/>
</dbReference>
<dbReference type="InterPro" id="IPR051311">
    <property type="entry name" value="DedA_domain"/>
</dbReference>
<evidence type="ECO:0000313" key="10">
    <source>
        <dbReference type="Proteomes" id="UP000190188"/>
    </source>
</evidence>
<dbReference type="RefSeq" id="WP_078499417.1">
    <property type="nucleotide sequence ID" value="NZ_MSZX01000005.1"/>
</dbReference>
<evidence type="ECO:0000256" key="6">
    <source>
        <dbReference type="ARBA" id="ARBA00023136"/>
    </source>
</evidence>
<evidence type="ECO:0000256" key="7">
    <source>
        <dbReference type="SAM" id="Phobius"/>
    </source>
</evidence>
<dbReference type="AlphaFoldDB" id="A0A1T2XCV9"/>
<dbReference type="GO" id="GO:0005886">
    <property type="term" value="C:plasma membrane"/>
    <property type="evidence" value="ECO:0007669"/>
    <property type="project" value="UniProtKB-SubCell"/>
</dbReference>
<dbReference type="STRING" id="1324314.BVG16_14625"/>
<evidence type="ECO:0000256" key="2">
    <source>
        <dbReference type="ARBA" id="ARBA00010792"/>
    </source>
</evidence>
<dbReference type="EMBL" id="MSZX01000005">
    <property type="protein sequence ID" value="OPA77675.1"/>
    <property type="molecule type" value="Genomic_DNA"/>
</dbReference>
<evidence type="ECO:0000256" key="1">
    <source>
        <dbReference type="ARBA" id="ARBA00004651"/>
    </source>
</evidence>
<feature type="transmembrane region" description="Helical" evidence="7">
    <location>
        <begin position="144"/>
        <end position="164"/>
    </location>
</feature>
<reference evidence="9 10" key="1">
    <citation type="submission" date="2017-01" db="EMBL/GenBank/DDBJ databases">
        <title>Genome analysis of Paenibacillus selenitrireducens ES3-24.</title>
        <authorList>
            <person name="Xu D."/>
            <person name="Yao R."/>
            <person name="Zheng S."/>
        </authorList>
    </citation>
    <scope>NUCLEOTIDE SEQUENCE [LARGE SCALE GENOMIC DNA]</scope>
    <source>
        <strain evidence="9 10">ES3-24</strain>
    </source>
</reference>
<name>A0A1T2XCV9_9BACL</name>
<dbReference type="Proteomes" id="UP000190188">
    <property type="component" value="Unassembled WGS sequence"/>
</dbReference>
<keyword evidence="10" id="KW-1185">Reference proteome</keyword>
<sequence>MLHHIIDSISAIATYLIQQFGLFGIFIGMVLESACIPLPSEVIMLTGGYFASKGDFALWEVILAGVLGNQIGSMLIYFVGYKGARPVLARYGKYVFMNQHHLDKAEHWFSRYGEWTAFIARNIPFIRTFISLPAGMARMNFAKFSIYTFLGCIPWNFGLAYLGFKLSEHWQMVETYVRPISYAVLSIIILLIVRFVYKAIKGYRKEGMI</sequence>
<proteinExistence type="inferred from homology"/>
<comment type="similarity">
    <text evidence="2">Belongs to the DedA family.</text>
</comment>
<keyword evidence="5 7" id="KW-1133">Transmembrane helix</keyword>
<evidence type="ECO:0000259" key="8">
    <source>
        <dbReference type="Pfam" id="PF09335"/>
    </source>
</evidence>
<organism evidence="9 10">
    <name type="scientific">Paenibacillus selenitireducens</name>
    <dbReference type="NCBI Taxonomy" id="1324314"/>
    <lineage>
        <taxon>Bacteria</taxon>
        <taxon>Bacillati</taxon>
        <taxon>Bacillota</taxon>
        <taxon>Bacilli</taxon>
        <taxon>Bacillales</taxon>
        <taxon>Paenibacillaceae</taxon>
        <taxon>Paenibacillus</taxon>
    </lineage>
</organism>
<dbReference type="Pfam" id="PF09335">
    <property type="entry name" value="VTT_dom"/>
    <property type="match status" value="1"/>
</dbReference>